<feature type="non-terminal residue" evidence="1">
    <location>
        <position position="1"/>
    </location>
</feature>
<name>A0A2J6TQJ4_9HELO</name>
<dbReference type="InParanoid" id="A0A2J6TQJ4"/>
<dbReference type="Proteomes" id="UP000235371">
    <property type="component" value="Unassembled WGS sequence"/>
</dbReference>
<keyword evidence="2" id="KW-1185">Reference proteome</keyword>
<reference evidence="1 2" key="1">
    <citation type="submission" date="2016-04" db="EMBL/GenBank/DDBJ databases">
        <title>A degradative enzymes factory behind the ericoid mycorrhizal symbiosis.</title>
        <authorList>
            <consortium name="DOE Joint Genome Institute"/>
            <person name="Martino E."/>
            <person name="Morin E."/>
            <person name="Grelet G."/>
            <person name="Kuo A."/>
            <person name="Kohler A."/>
            <person name="Daghino S."/>
            <person name="Barry K."/>
            <person name="Choi C."/>
            <person name="Cichocki N."/>
            <person name="Clum A."/>
            <person name="Copeland A."/>
            <person name="Hainaut M."/>
            <person name="Haridas S."/>
            <person name="Labutti K."/>
            <person name="Lindquist E."/>
            <person name="Lipzen A."/>
            <person name="Khouja H.-R."/>
            <person name="Murat C."/>
            <person name="Ohm R."/>
            <person name="Olson A."/>
            <person name="Spatafora J."/>
            <person name="Veneault-Fourrey C."/>
            <person name="Henrissat B."/>
            <person name="Grigoriev I."/>
            <person name="Martin F."/>
            <person name="Perotto S."/>
        </authorList>
    </citation>
    <scope>NUCLEOTIDE SEQUENCE [LARGE SCALE GENOMIC DNA]</scope>
    <source>
        <strain evidence="1 2">E</strain>
    </source>
</reference>
<evidence type="ECO:0000313" key="2">
    <source>
        <dbReference type="Proteomes" id="UP000235371"/>
    </source>
</evidence>
<sequence>LPTTSPLARFSQGAQFAFDLATNPISSDELAAPFPQPNSATRDLIVKAITITPSHDQ</sequence>
<protein>
    <submittedName>
        <fullName evidence="1">Uncharacterized protein</fullName>
    </submittedName>
</protein>
<organism evidence="1 2">
    <name type="scientific">Hyaloscypha bicolor E</name>
    <dbReference type="NCBI Taxonomy" id="1095630"/>
    <lineage>
        <taxon>Eukaryota</taxon>
        <taxon>Fungi</taxon>
        <taxon>Dikarya</taxon>
        <taxon>Ascomycota</taxon>
        <taxon>Pezizomycotina</taxon>
        <taxon>Leotiomycetes</taxon>
        <taxon>Helotiales</taxon>
        <taxon>Hyaloscyphaceae</taxon>
        <taxon>Hyaloscypha</taxon>
        <taxon>Hyaloscypha bicolor</taxon>
    </lineage>
</organism>
<gene>
    <name evidence="1" type="ORF">K444DRAFT_607834</name>
</gene>
<dbReference type="EMBL" id="KZ613746">
    <property type="protein sequence ID" value="PMD65272.1"/>
    <property type="molecule type" value="Genomic_DNA"/>
</dbReference>
<dbReference type="RefSeq" id="XP_024742176.1">
    <property type="nucleotide sequence ID" value="XM_024879248.1"/>
</dbReference>
<dbReference type="GeneID" id="36587325"/>
<dbReference type="AlphaFoldDB" id="A0A2J6TQJ4"/>
<evidence type="ECO:0000313" key="1">
    <source>
        <dbReference type="EMBL" id="PMD65272.1"/>
    </source>
</evidence>
<accession>A0A2J6TQJ4</accession>
<proteinExistence type="predicted"/>